<feature type="coiled-coil region" evidence="1">
    <location>
        <begin position="89"/>
        <end position="116"/>
    </location>
</feature>
<sequence>MTSVQFTPIGKRNRGKFQVLHSYSAAHLPELNTQRSLFHALKDKHLDPVEMSTFDETEHSIREDALPIAFAREIHKERNTDFENTGLGVKELESIIKSLRADNLNLRLKYKELLNSIQLDDRDIYAENLELKLRLKMMENDMRSNNGNVNTEKNDHTIKMLQKEVAQLKQDNQRLKDAREYEAQKVDDIVNKAREDNRIVEQLEKQMQHEAAKYEDEIHQLQQELSQTESKLISLQKQNDDIIKSRATERDVKSETELRNLIKENSVLTERLADSEHEVKMLSKKLQLHVGALEDGRERISQLEEKNHKLNNQLQKQSRELHDLQFSKNNDFESARNRETQRLQQQVDSLEVEISQCSKRLVEMQKKYDLANEDLSHERMHAENLEKEVNDLEAQLREVKLNQTEVSLRSVKESQDATNEMDKLRRELAEKDIDLEELEVRLVANEKRLDEVLYELKLLDEDYAKVNKINDELKDALYQANEELKELKTHDKNAESDFINELRFKVRQLQEQISDLQDEKDELIANAKEDDRLYKDNVQLVKMVEELQKSLNDLGMSSPEELTQFELNLKRDLADKNQKIKRGDEVIYKLESKLERAELDKKTLENELRLGQREVEILQEDVKALQEELRILRTKLKDSEQVLLMSDDKLLDAKAELKNWIRAEDSMQDELKRLREDLKLSQDTIKVLQEQLQGQKSSEPSPTITDYMEFQLKSTRKELTEARKSIDELKEKHASDIMLAKEDASSKEQTLQLTINDLKNKLLIKSQEHDRIVAESARLASKMSNFHGNLKIAQDYERADFLKNESIYFKQRYRDTHYRAADFEFLYNFAMDKIKKSKFKDDESVKLAKLGLYPGYVIRKEERPQLTFKTLATFVLAAVKLRRRTAQEKLRYNQLLRVKAELDATRLRLKSAL</sequence>
<evidence type="ECO:0000313" key="2">
    <source>
        <dbReference type="EMBL" id="EDK45499.1"/>
    </source>
</evidence>
<name>A5E241_LODEL</name>
<reference evidence="2 3" key="1">
    <citation type="journal article" date="2009" name="Nature">
        <title>Evolution of pathogenicity and sexual reproduction in eight Candida genomes.</title>
        <authorList>
            <person name="Butler G."/>
            <person name="Rasmussen M.D."/>
            <person name="Lin M.F."/>
            <person name="Santos M.A."/>
            <person name="Sakthikumar S."/>
            <person name="Munro C.A."/>
            <person name="Rheinbay E."/>
            <person name="Grabherr M."/>
            <person name="Forche A."/>
            <person name="Reedy J.L."/>
            <person name="Agrafioti I."/>
            <person name="Arnaud M.B."/>
            <person name="Bates S."/>
            <person name="Brown A.J."/>
            <person name="Brunke S."/>
            <person name="Costanzo M.C."/>
            <person name="Fitzpatrick D.A."/>
            <person name="de Groot P.W."/>
            <person name="Harris D."/>
            <person name="Hoyer L.L."/>
            <person name="Hube B."/>
            <person name="Klis F.M."/>
            <person name="Kodira C."/>
            <person name="Lennard N."/>
            <person name="Logue M.E."/>
            <person name="Martin R."/>
            <person name="Neiman A.M."/>
            <person name="Nikolaou E."/>
            <person name="Quail M.A."/>
            <person name="Quinn J."/>
            <person name="Santos M.C."/>
            <person name="Schmitzberger F.F."/>
            <person name="Sherlock G."/>
            <person name="Shah P."/>
            <person name="Silverstein K.A."/>
            <person name="Skrzypek M.S."/>
            <person name="Soll D."/>
            <person name="Staggs R."/>
            <person name="Stansfield I."/>
            <person name="Stumpf M.P."/>
            <person name="Sudbery P.E."/>
            <person name="Srikantha T."/>
            <person name="Zeng Q."/>
            <person name="Berman J."/>
            <person name="Berriman M."/>
            <person name="Heitman J."/>
            <person name="Gow N.A."/>
            <person name="Lorenz M.C."/>
            <person name="Birren B.W."/>
            <person name="Kellis M."/>
            <person name="Cuomo C.A."/>
        </authorList>
    </citation>
    <scope>NUCLEOTIDE SEQUENCE [LARGE SCALE GENOMIC DNA]</scope>
    <source>
        <strain evidence="3">ATCC 11503 / BCRC 21390 / CBS 2605 / JCM 1781 / NBRC 1676 / NRRL YB-4239</strain>
    </source>
</reference>
<protein>
    <recommendedName>
        <fullName evidence="4">Centrosomin N-terminal motif 1 domain-containing protein</fullName>
    </recommendedName>
</protein>
<keyword evidence="3" id="KW-1185">Reference proteome</keyword>
<dbReference type="AlphaFoldDB" id="A5E241"/>
<dbReference type="OMA" id="NMAQESE"/>
<keyword evidence="1" id="KW-0175">Coiled coil</keyword>
<dbReference type="HOGENOM" id="CLU_011000_0_0_1"/>
<gene>
    <name evidence="2" type="ORF">LELG_03678</name>
</gene>
<dbReference type="STRING" id="379508.A5E241"/>
<evidence type="ECO:0008006" key="4">
    <source>
        <dbReference type="Google" id="ProtNLM"/>
    </source>
</evidence>
<proteinExistence type="predicted"/>
<dbReference type="KEGG" id="lel:PVL30_003155"/>
<dbReference type="VEuPathDB" id="FungiDB:LELG_03678"/>
<organism evidence="2 3">
    <name type="scientific">Lodderomyces elongisporus (strain ATCC 11503 / CBS 2605 / JCM 1781 / NBRC 1676 / NRRL YB-4239)</name>
    <name type="common">Yeast</name>
    <name type="synonym">Saccharomyces elongisporus</name>
    <dbReference type="NCBI Taxonomy" id="379508"/>
    <lineage>
        <taxon>Eukaryota</taxon>
        <taxon>Fungi</taxon>
        <taxon>Dikarya</taxon>
        <taxon>Ascomycota</taxon>
        <taxon>Saccharomycotina</taxon>
        <taxon>Pichiomycetes</taxon>
        <taxon>Debaryomycetaceae</taxon>
        <taxon>Candida/Lodderomyces clade</taxon>
        <taxon>Lodderomyces</taxon>
    </lineage>
</organism>
<feature type="coiled-coil region" evidence="1">
    <location>
        <begin position="587"/>
        <end position="761"/>
    </location>
</feature>
<evidence type="ECO:0000256" key="1">
    <source>
        <dbReference type="SAM" id="Coils"/>
    </source>
</evidence>
<dbReference type="GeneID" id="5232591"/>
<dbReference type="OrthoDB" id="10255522at2759"/>
<dbReference type="EMBL" id="CH981527">
    <property type="protein sequence ID" value="EDK45499.1"/>
    <property type="molecule type" value="Genomic_DNA"/>
</dbReference>
<dbReference type="Proteomes" id="UP000001996">
    <property type="component" value="Unassembled WGS sequence"/>
</dbReference>
<dbReference type="InParanoid" id="A5E241"/>
<feature type="coiled-coil region" evidence="1">
    <location>
        <begin position="158"/>
        <end position="533"/>
    </location>
</feature>
<accession>A5E241</accession>
<evidence type="ECO:0000313" key="3">
    <source>
        <dbReference type="Proteomes" id="UP000001996"/>
    </source>
</evidence>